<protein>
    <submittedName>
        <fullName evidence="1">Uncharacterized protein</fullName>
    </submittedName>
</protein>
<comment type="caution">
    <text evidence="1">The sequence shown here is derived from an EMBL/GenBank/DDBJ whole genome shotgun (WGS) entry which is preliminary data.</text>
</comment>
<dbReference type="Proteomes" id="UP001141552">
    <property type="component" value="Unassembled WGS sequence"/>
</dbReference>
<dbReference type="EMBL" id="JAKUCV010002720">
    <property type="protein sequence ID" value="KAJ4841633.1"/>
    <property type="molecule type" value="Genomic_DNA"/>
</dbReference>
<accession>A0A9Q0JH75</accession>
<dbReference type="PANTHER" id="PTHR32487">
    <property type="entry name" value="3-OXO-DELTA(4,5)-STEROID 5-BETA-REDUCTASE"/>
    <property type="match status" value="1"/>
</dbReference>
<organism evidence="1 2">
    <name type="scientific">Turnera subulata</name>
    <dbReference type="NCBI Taxonomy" id="218843"/>
    <lineage>
        <taxon>Eukaryota</taxon>
        <taxon>Viridiplantae</taxon>
        <taxon>Streptophyta</taxon>
        <taxon>Embryophyta</taxon>
        <taxon>Tracheophyta</taxon>
        <taxon>Spermatophyta</taxon>
        <taxon>Magnoliopsida</taxon>
        <taxon>eudicotyledons</taxon>
        <taxon>Gunneridae</taxon>
        <taxon>Pentapetalae</taxon>
        <taxon>rosids</taxon>
        <taxon>fabids</taxon>
        <taxon>Malpighiales</taxon>
        <taxon>Passifloraceae</taxon>
        <taxon>Turnera</taxon>
    </lineage>
</organism>
<dbReference type="AlphaFoldDB" id="A0A9Q0JH75"/>
<proteinExistence type="predicted"/>
<dbReference type="Gene3D" id="3.40.50.720">
    <property type="entry name" value="NAD(P)-binding Rossmann-like Domain"/>
    <property type="match status" value="1"/>
</dbReference>
<dbReference type="OrthoDB" id="1731983at2759"/>
<evidence type="ECO:0000313" key="1">
    <source>
        <dbReference type="EMBL" id="KAJ4841633.1"/>
    </source>
</evidence>
<reference evidence="1" key="2">
    <citation type="journal article" date="2023" name="Plants (Basel)">
        <title>Annotation of the Turnera subulata (Passifloraceae) Draft Genome Reveals the S-Locus Evolved after the Divergence of Turneroideae from Passifloroideae in a Stepwise Manner.</title>
        <authorList>
            <person name="Henning P.M."/>
            <person name="Roalson E.H."/>
            <person name="Mir W."/>
            <person name="McCubbin A.G."/>
            <person name="Shore J.S."/>
        </authorList>
    </citation>
    <scope>NUCLEOTIDE SEQUENCE</scope>
    <source>
        <strain evidence="1">F60SS</strain>
    </source>
</reference>
<evidence type="ECO:0000313" key="2">
    <source>
        <dbReference type="Proteomes" id="UP001141552"/>
    </source>
</evidence>
<name>A0A9Q0JH75_9ROSI</name>
<gene>
    <name evidence="1" type="ORF">Tsubulata_027580</name>
</gene>
<dbReference type="PANTHER" id="PTHR32487:SF0">
    <property type="entry name" value="3-OXO-DELTA(4,5)-STEROID 5-BETA-REDUCTASE"/>
    <property type="match status" value="1"/>
</dbReference>
<keyword evidence="2" id="KW-1185">Reference proteome</keyword>
<reference evidence="1" key="1">
    <citation type="submission" date="2022-02" db="EMBL/GenBank/DDBJ databases">
        <authorList>
            <person name="Henning P.M."/>
            <person name="McCubbin A.G."/>
            <person name="Shore J.S."/>
        </authorList>
    </citation>
    <scope>NUCLEOTIDE SEQUENCE</scope>
    <source>
        <strain evidence="1">F60SS</strain>
        <tissue evidence="1">Leaves</tissue>
    </source>
</reference>
<sequence>MHVIADQFGIKEYGFDEKAQRVTLVERLKGKGPVWDEIVKKHNLLPSKLEDVVGFWFPDVIFGGDAFVSSMNKSKEHGFVGFRNSKNSVKTWIDRMKAYKLVP</sequence>